<dbReference type="AlphaFoldDB" id="A0A5P2AMM3"/>
<dbReference type="Pfam" id="PF00486">
    <property type="entry name" value="Trans_reg_C"/>
    <property type="match status" value="1"/>
</dbReference>
<dbReference type="InterPro" id="IPR002182">
    <property type="entry name" value="NB-ARC"/>
</dbReference>
<keyword evidence="2" id="KW-0902">Two-component regulatory system</keyword>
<proteinExistence type="inferred from homology"/>
<evidence type="ECO:0000256" key="3">
    <source>
        <dbReference type="ARBA" id="ARBA00023015"/>
    </source>
</evidence>
<dbReference type="SUPFAM" id="SSF46894">
    <property type="entry name" value="C-terminal effector domain of the bipartite response regulators"/>
    <property type="match status" value="1"/>
</dbReference>
<dbReference type="InterPro" id="IPR016032">
    <property type="entry name" value="Sig_transdc_resp-reg_C-effctor"/>
</dbReference>
<sequence>MSTAVRAPEAVSFLGTALAGADHPTTGVTFRLLGDFDVRIGGVRWTPPSRKPRRLLAALLLEPRCHVAKERLVAAVWDGEPPRSATSAIQVYASQLRRALPGHALVCSGDGYLLDVDPYSVDLHRFRLLVTRAETRPAEQGAVMLREALELFRGEPLANIGSDHLRRDAEPVIMEEHLSAYERLAELELALGRSDRTVPELLRLTSLHPLRERLWELLIRCQSSLGRHRDAADTYARVRRVLHQELGVEPGAELRKAGRQADARAGHGRPRKGMMDMGRSAMPPVLREPERESGHEPAPGPGAFAPRAGGTGEPVPGSVRPSTEPTREPGDAGAAPLPGPDPDSSPELLSTGCHGPNMLPGDLTDFVGRGAELERARVLTADTPRGSVILAVTGMPGAGKTALATRIAHHAAAAYPDGQFYVDLHGHSDERDPLSPYEALDLLLRMAGEPGDLANADGAGNVALAAARWRALLGRRRVVLLLDDAADAAQIRPLLPGDSASLVVVTGRGPLAELDGAHPIRLGMLSTAEATALFTGVVPRDEAYGAVVARLCGNLPLAVRIAAARLRHQASQPAAELVRNLRGGTAFDELRLGSRSVARTFDASYRSLSRPARHAFRMLGLLPGQDTDLPATAALFGVPRERARRLLDGLVDRNLLEQHTRGRFRMHPLLRRYALLAAHRQDPGPERRAALGRLSEYYLRHARAALRLMVRPRPMAADDEAGRLFADRSAAARWLAAERVNLAAVAHGPAYALPPEQTQALARLLLGHVRGPGSPGPGGVERLPGGVERQVREEADLRRQRAVMGEGRGGFGQDSPQSVRP</sequence>
<keyword evidence="5" id="KW-0804">Transcription</keyword>
<dbReference type="SUPFAM" id="SSF48452">
    <property type="entry name" value="TPR-like"/>
    <property type="match status" value="1"/>
</dbReference>
<organism evidence="10 11">
    <name type="scientific">Streptomyces venezuelae</name>
    <dbReference type="NCBI Taxonomy" id="54571"/>
    <lineage>
        <taxon>Bacteria</taxon>
        <taxon>Bacillati</taxon>
        <taxon>Actinomycetota</taxon>
        <taxon>Actinomycetes</taxon>
        <taxon>Kitasatosporales</taxon>
        <taxon>Streptomycetaceae</taxon>
        <taxon>Streptomyces</taxon>
    </lineage>
</organism>
<evidence type="ECO:0000256" key="1">
    <source>
        <dbReference type="ARBA" id="ARBA00005820"/>
    </source>
</evidence>
<feature type="domain" description="OmpR/PhoB-type" evidence="8">
    <location>
        <begin position="42"/>
        <end position="114"/>
    </location>
</feature>
<dbReference type="EMBL" id="CP029194">
    <property type="protein sequence ID" value="QES19077.1"/>
    <property type="molecule type" value="Genomic_DNA"/>
</dbReference>
<dbReference type="GO" id="GO:0003677">
    <property type="term" value="F:DNA binding"/>
    <property type="evidence" value="ECO:0007669"/>
    <property type="project" value="UniProtKB-KW"/>
</dbReference>
<dbReference type="InterPro" id="IPR036388">
    <property type="entry name" value="WH-like_DNA-bd_sf"/>
</dbReference>
<evidence type="ECO:0000256" key="4">
    <source>
        <dbReference type="ARBA" id="ARBA00023125"/>
    </source>
</evidence>
<feature type="domain" description="Bacterial transcriptional activator" evidence="9">
    <location>
        <begin position="121"/>
        <end position="262"/>
    </location>
</feature>
<evidence type="ECO:0000259" key="8">
    <source>
        <dbReference type="SMART" id="SM00862"/>
    </source>
</evidence>
<dbReference type="Gene3D" id="3.40.50.300">
    <property type="entry name" value="P-loop containing nucleotide triphosphate hydrolases"/>
    <property type="match status" value="1"/>
</dbReference>
<protein>
    <recommendedName>
        <fullName evidence="12">OmpR/PhoB-type domain-containing protein</fullName>
    </recommendedName>
</protein>
<feature type="region of interest" description="Disordered" evidence="6">
    <location>
        <begin position="768"/>
        <end position="821"/>
    </location>
</feature>
<evidence type="ECO:0000256" key="6">
    <source>
        <dbReference type="SAM" id="MobiDB-lite"/>
    </source>
</evidence>
<gene>
    <name evidence="10" type="ORF">DEJ46_08240</name>
</gene>
<evidence type="ECO:0000256" key="2">
    <source>
        <dbReference type="ARBA" id="ARBA00023012"/>
    </source>
</evidence>
<dbReference type="PANTHER" id="PTHR35807:SF1">
    <property type="entry name" value="TRANSCRIPTIONAL REGULATOR REDD"/>
    <property type="match status" value="1"/>
</dbReference>
<keyword evidence="4" id="KW-0238">DNA-binding</keyword>
<feature type="compositionally biased region" description="Basic and acidic residues" evidence="6">
    <location>
        <begin position="252"/>
        <end position="265"/>
    </location>
</feature>
<reference evidence="10 11" key="1">
    <citation type="submission" date="2018-05" db="EMBL/GenBank/DDBJ databases">
        <title>Streptomyces venezuelae.</title>
        <authorList>
            <person name="Kim W."/>
            <person name="Lee N."/>
            <person name="Cho B.-K."/>
        </authorList>
    </citation>
    <scope>NUCLEOTIDE SEQUENCE [LARGE SCALE GENOMIC DNA]</scope>
    <source>
        <strain evidence="10 11">ATCC 15068</strain>
    </source>
</reference>
<dbReference type="InterPro" id="IPR003593">
    <property type="entry name" value="AAA+_ATPase"/>
</dbReference>
<evidence type="ECO:0008006" key="12">
    <source>
        <dbReference type="Google" id="ProtNLM"/>
    </source>
</evidence>
<dbReference type="InterPro" id="IPR051677">
    <property type="entry name" value="AfsR-DnrI-RedD_regulator"/>
</dbReference>
<dbReference type="Pfam" id="PF00931">
    <property type="entry name" value="NB-ARC"/>
    <property type="match status" value="1"/>
</dbReference>
<feature type="region of interest" description="Disordered" evidence="6">
    <location>
        <begin position="251"/>
        <end position="357"/>
    </location>
</feature>
<dbReference type="SMART" id="SM00862">
    <property type="entry name" value="Trans_reg_C"/>
    <property type="match status" value="1"/>
</dbReference>
<dbReference type="InterPro" id="IPR001867">
    <property type="entry name" value="OmpR/PhoB-type_DNA-bd"/>
</dbReference>
<name>A0A5P2AMM3_STRVZ</name>
<dbReference type="PANTHER" id="PTHR35807">
    <property type="entry name" value="TRANSCRIPTIONAL REGULATOR REDD-RELATED"/>
    <property type="match status" value="1"/>
</dbReference>
<evidence type="ECO:0000313" key="10">
    <source>
        <dbReference type="EMBL" id="QES19077.1"/>
    </source>
</evidence>
<dbReference type="CDD" id="cd15831">
    <property type="entry name" value="BTAD"/>
    <property type="match status" value="1"/>
</dbReference>
<evidence type="ECO:0000259" key="7">
    <source>
        <dbReference type="SMART" id="SM00382"/>
    </source>
</evidence>
<dbReference type="Gene3D" id="1.25.40.10">
    <property type="entry name" value="Tetratricopeptide repeat domain"/>
    <property type="match status" value="1"/>
</dbReference>
<dbReference type="Pfam" id="PF03704">
    <property type="entry name" value="BTAD"/>
    <property type="match status" value="1"/>
</dbReference>
<keyword evidence="3" id="KW-0805">Transcription regulation</keyword>
<dbReference type="InterPro" id="IPR011990">
    <property type="entry name" value="TPR-like_helical_dom_sf"/>
</dbReference>
<dbReference type="SUPFAM" id="SSF52540">
    <property type="entry name" value="P-loop containing nucleoside triphosphate hydrolases"/>
    <property type="match status" value="1"/>
</dbReference>
<dbReference type="RefSeq" id="WP_150264882.1">
    <property type="nucleotide sequence ID" value="NZ_CP029194.1"/>
</dbReference>
<dbReference type="Gene3D" id="1.10.10.10">
    <property type="entry name" value="Winged helix-like DNA-binding domain superfamily/Winged helix DNA-binding domain"/>
    <property type="match status" value="1"/>
</dbReference>
<dbReference type="GO" id="GO:0006355">
    <property type="term" value="P:regulation of DNA-templated transcription"/>
    <property type="evidence" value="ECO:0007669"/>
    <property type="project" value="InterPro"/>
</dbReference>
<dbReference type="GO" id="GO:0000160">
    <property type="term" value="P:phosphorelay signal transduction system"/>
    <property type="evidence" value="ECO:0007669"/>
    <property type="project" value="UniProtKB-KW"/>
</dbReference>
<dbReference type="PRINTS" id="PR00364">
    <property type="entry name" value="DISEASERSIST"/>
</dbReference>
<evidence type="ECO:0000313" key="11">
    <source>
        <dbReference type="Proteomes" id="UP000324106"/>
    </source>
</evidence>
<dbReference type="InterPro" id="IPR005158">
    <property type="entry name" value="BTAD"/>
</dbReference>
<dbReference type="SMART" id="SM01043">
    <property type="entry name" value="BTAD"/>
    <property type="match status" value="1"/>
</dbReference>
<dbReference type="OrthoDB" id="4336084at2"/>
<evidence type="ECO:0000259" key="9">
    <source>
        <dbReference type="SMART" id="SM01043"/>
    </source>
</evidence>
<dbReference type="SMART" id="SM00382">
    <property type="entry name" value="AAA"/>
    <property type="match status" value="1"/>
</dbReference>
<comment type="similarity">
    <text evidence="1">Belongs to the AfsR/DnrI/RedD regulatory family.</text>
</comment>
<accession>A0A5P2AMM3</accession>
<dbReference type="Proteomes" id="UP000324106">
    <property type="component" value="Chromosome"/>
</dbReference>
<evidence type="ECO:0000256" key="5">
    <source>
        <dbReference type="ARBA" id="ARBA00023163"/>
    </source>
</evidence>
<dbReference type="InterPro" id="IPR027417">
    <property type="entry name" value="P-loop_NTPase"/>
</dbReference>
<feature type="domain" description="AAA+ ATPase" evidence="7">
    <location>
        <begin position="386"/>
        <end position="562"/>
    </location>
</feature>
<feature type="compositionally biased region" description="Basic and acidic residues" evidence="6">
    <location>
        <begin position="789"/>
        <end position="799"/>
    </location>
</feature>